<evidence type="ECO:0000313" key="2">
    <source>
        <dbReference type="Proteomes" id="UP000237684"/>
    </source>
</evidence>
<dbReference type="InParanoid" id="A0A2S8STG8"/>
<evidence type="ECO:0000313" key="1">
    <source>
        <dbReference type="EMBL" id="PQV64095.1"/>
    </source>
</evidence>
<dbReference type="EMBL" id="NIGF01000007">
    <property type="protein sequence ID" value="PQV64095.1"/>
    <property type="molecule type" value="Genomic_DNA"/>
</dbReference>
<keyword evidence="2" id="KW-1185">Reference proteome</keyword>
<dbReference type="AlphaFoldDB" id="A0A2S8STG8"/>
<dbReference type="InterPro" id="IPR018775">
    <property type="entry name" value="RlaP"/>
</dbReference>
<dbReference type="Pfam" id="PF10127">
    <property type="entry name" value="RlaP"/>
    <property type="match status" value="1"/>
</dbReference>
<comment type="caution">
    <text evidence="1">The sequence shown here is derived from an EMBL/GenBank/DDBJ whole genome shotgun (WGS) entry which is preliminary data.</text>
</comment>
<accession>A0A2S8STG8</accession>
<sequence length="221" mass="25507">MVSRRPTLISICAALTFCRCANWFGLDATRETVEVSEIRDGLEWDIVSHDARKFFGFLLKDSGYALEQVMSPLVVVSTPEHEELKAIAQKCHNRRFARHYLGFGENQWRFWIKKSPPRVKPLLYIYRVLLTGIHLMQSGELECNLAVLNQIFKISVVDDLIAMKTATLEQVELPDADLDFYRAEYDKLRALLVESETHSPLPPSVDIRGELNDLLLRLRFR</sequence>
<reference evidence="1 2" key="1">
    <citation type="journal article" date="2018" name="Syst. Appl. Microbiol.">
        <title>Abditibacterium utsteinense sp. nov., the first cultivated member of candidate phylum FBP, isolated from ice-free Antarctic soil samples.</title>
        <authorList>
            <person name="Tahon G."/>
            <person name="Tytgat B."/>
            <person name="Lebbe L."/>
            <person name="Carlier A."/>
            <person name="Willems A."/>
        </authorList>
    </citation>
    <scope>NUCLEOTIDE SEQUENCE [LARGE SCALE GENOMIC DNA]</scope>
    <source>
        <strain evidence="1 2">LMG 29911</strain>
    </source>
</reference>
<organism evidence="1 2">
    <name type="scientific">Abditibacterium utsteinense</name>
    <dbReference type="NCBI Taxonomy" id="1960156"/>
    <lineage>
        <taxon>Bacteria</taxon>
        <taxon>Pseudomonadati</taxon>
        <taxon>Abditibacteriota</taxon>
        <taxon>Abditibacteriia</taxon>
        <taxon>Abditibacteriales</taxon>
        <taxon>Abditibacteriaceae</taxon>
        <taxon>Abditibacterium</taxon>
    </lineage>
</organism>
<dbReference type="PANTHER" id="PTHR34817:SF1">
    <property type="entry name" value="NUCLEOTIDYLTRANSFERASE"/>
    <property type="match status" value="1"/>
</dbReference>
<proteinExistence type="predicted"/>
<protein>
    <submittedName>
        <fullName evidence="1">Uncharacterized protein</fullName>
    </submittedName>
</protein>
<gene>
    <name evidence="1" type="ORF">B1R32_107120</name>
</gene>
<dbReference type="PANTHER" id="PTHR34817">
    <property type="entry name" value="NUCLEOTIDYLTRANSFERASE"/>
    <property type="match status" value="1"/>
</dbReference>
<dbReference type="Proteomes" id="UP000237684">
    <property type="component" value="Unassembled WGS sequence"/>
</dbReference>
<name>A0A2S8STG8_9BACT</name>